<keyword evidence="2" id="KW-1185">Reference proteome</keyword>
<reference evidence="1" key="1">
    <citation type="submission" date="2020-04" db="EMBL/GenBank/DDBJ databases">
        <title>Hybrid Assembly of Korean Phytophthora infestans isolates.</title>
        <authorList>
            <person name="Prokchorchik M."/>
            <person name="Lee Y."/>
            <person name="Seo J."/>
            <person name="Cho J.-H."/>
            <person name="Park Y.-E."/>
            <person name="Jang D.-C."/>
            <person name="Im J.-S."/>
            <person name="Choi J.-G."/>
            <person name="Park H.-J."/>
            <person name="Lee G.-B."/>
            <person name="Lee Y.-G."/>
            <person name="Hong S.-Y."/>
            <person name="Cho K."/>
            <person name="Sohn K.H."/>
        </authorList>
    </citation>
    <scope>NUCLEOTIDE SEQUENCE</scope>
    <source>
        <strain evidence="1">KR_1_A1</strain>
    </source>
</reference>
<name>A0A833T7U0_PHYIN</name>
<gene>
    <name evidence="1" type="ORF">GN244_ATG12960</name>
</gene>
<dbReference type="AlphaFoldDB" id="A0A833T7U0"/>
<evidence type="ECO:0000313" key="2">
    <source>
        <dbReference type="Proteomes" id="UP000602510"/>
    </source>
</evidence>
<comment type="caution">
    <text evidence="1">The sequence shown here is derived from an EMBL/GenBank/DDBJ whole genome shotgun (WGS) entry which is preliminary data.</text>
</comment>
<sequence>MATTLVTYCEIAQADNGHDFELSTRAFLDRLKRGPESHHMVAIMSASVGKTTLVAKTGTTKAPVYNHELYKEGPPVGRSVNPFAAEVGLKLPSFVGTTAWTVHSCKEVANMTSLETRQSTVKDMTTTASTVGSGLCTDDGVAEPGLHGGPARLLGSYLH</sequence>
<dbReference type="EMBL" id="WSZM01000331">
    <property type="protein sequence ID" value="KAF4035186.1"/>
    <property type="molecule type" value="Genomic_DNA"/>
</dbReference>
<organism evidence="1 2">
    <name type="scientific">Phytophthora infestans</name>
    <name type="common">Potato late blight agent</name>
    <name type="synonym">Botrytis infestans</name>
    <dbReference type="NCBI Taxonomy" id="4787"/>
    <lineage>
        <taxon>Eukaryota</taxon>
        <taxon>Sar</taxon>
        <taxon>Stramenopiles</taxon>
        <taxon>Oomycota</taxon>
        <taxon>Peronosporomycetes</taxon>
        <taxon>Peronosporales</taxon>
        <taxon>Peronosporaceae</taxon>
        <taxon>Phytophthora</taxon>
    </lineage>
</organism>
<evidence type="ECO:0000313" key="1">
    <source>
        <dbReference type="EMBL" id="KAF4035186.1"/>
    </source>
</evidence>
<accession>A0A833T7U0</accession>
<protein>
    <submittedName>
        <fullName evidence="1">Uncharacterized protein</fullName>
    </submittedName>
</protein>
<dbReference type="Proteomes" id="UP000602510">
    <property type="component" value="Unassembled WGS sequence"/>
</dbReference>
<proteinExistence type="predicted"/>